<name>A0A5D6V118_9BACT</name>
<organism evidence="1 2">
    <name type="scientific">Hymenobacter lutimineralis</name>
    <dbReference type="NCBI Taxonomy" id="2606448"/>
    <lineage>
        <taxon>Bacteria</taxon>
        <taxon>Pseudomonadati</taxon>
        <taxon>Bacteroidota</taxon>
        <taxon>Cytophagia</taxon>
        <taxon>Cytophagales</taxon>
        <taxon>Hymenobacteraceae</taxon>
        <taxon>Hymenobacter</taxon>
    </lineage>
</organism>
<protein>
    <submittedName>
        <fullName evidence="1">Uncharacterized protein</fullName>
    </submittedName>
</protein>
<sequence>MRFGRHICFLCGLPTQPSVDTVSVLAPWLLERYQLHGRQMRLLDQSVVSFEDLRVPCCPRCRTQAVEPLEAKVAAVAAVGGLASWQQLDEQTLFLWLAKMYYGILLTELLTELDPLIKPEYPLSENGQMLSKLQSFYQVFQALRVPIVFEDFNPASVFMLEVAPEEDTLPFEYDDDLSTMMFSIKLDDVVLVACLLDNGIIRQAMRRVYEDVQGKALHPIQVAEFKARVYYAAYLFNVVPDYYVRAVKPGDTHLVYDTLIDDVTREIFNPWENTGYARSLQEMWKRWRLELPEIIRNPAQPLSFLYTEVGEPRTITSYPVPE</sequence>
<dbReference type="Proteomes" id="UP000322791">
    <property type="component" value="Unassembled WGS sequence"/>
</dbReference>
<evidence type="ECO:0000313" key="1">
    <source>
        <dbReference type="EMBL" id="TYZ08955.1"/>
    </source>
</evidence>
<reference evidence="1 2" key="1">
    <citation type="submission" date="2019-08" db="EMBL/GenBank/DDBJ databases">
        <authorList>
            <person name="Seo M.-J."/>
        </authorList>
    </citation>
    <scope>NUCLEOTIDE SEQUENCE [LARGE SCALE GENOMIC DNA]</scope>
    <source>
        <strain evidence="1 2">KIGAM108</strain>
    </source>
</reference>
<dbReference type="EMBL" id="VTHL01000011">
    <property type="protein sequence ID" value="TYZ08955.1"/>
    <property type="molecule type" value="Genomic_DNA"/>
</dbReference>
<proteinExistence type="predicted"/>
<accession>A0A5D6V118</accession>
<evidence type="ECO:0000313" key="2">
    <source>
        <dbReference type="Proteomes" id="UP000322791"/>
    </source>
</evidence>
<comment type="caution">
    <text evidence="1">The sequence shown here is derived from an EMBL/GenBank/DDBJ whole genome shotgun (WGS) entry which is preliminary data.</text>
</comment>
<keyword evidence="2" id="KW-1185">Reference proteome</keyword>
<dbReference type="AlphaFoldDB" id="A0A5D6V118"/>
<gene>
    <name evidence="1" type="ORF">FY528_11975</name>
</gene>